<dbReference type="GO" id="GO:0006313">
    <property type="term" value="P:DNA transposition"/>
    <property type="evidence" value="ECO:0007669"/>
    <property type="project" value="InterPro"/>
</dbReference>
<dbReference type="GeneID" id="78230794"/>
<sequence>MNTLFVGIDVSTKNNQVCAVNFNQDVFFNLSFPNNPDGCDLLITSVLAFVDKEKFDSIIIVTESTSIYDYHICAYLSSQLSIVGTSVIIYSVNAKSIANYKKSYIEMEKTDLGDAFLIADFARVGRCKKLRPFKAAQHIALKRLTRERYHLAEQLIREKNYVLNNIYLKVSGLMTLPHKDLPFSDNFSASNTKFLTDYASPFDLAEKPLDEIIEYFKSASQNRCDDYGKIASLFDKAIRSSYRLDKTAYDPITISITASINLIQCIESQIKMVDKAIEKEMKGLYPNGYQSLMSITGIGPVFAAGILSEIGDISYFKSDASLAKYAGFHWKKNDSGNFIADEKHSANSCNKYLKYYITQSTQMSVMHGFDYTTSFYRKKYNEASTHKHRRALVLTSRKLVRLIYVLLRDSKLYVSVSHDTVIE</sequence>
<dbReference type="Proteomes" id="UP000003157">
    <property type="component" value="Unassembled WGS sequence"/>
</dbReference>
<protein>
    <submittedName>
        <fullName evidence="3">Uncharacterized protein</fullName>
    </submittedName>
</protein>
<dbReference type="eggNOG" id="COG3547">
    <property type="taxonomic scope" value="Bacteria"/>
</dbReference>
<dbReference type="GO" id="GO:0004803">
    <property type="term" value="F:transposase activity"/>
    <property type="evidence" value="ECO:0007669"/>
    <property type="project" value="InterPro"/>
</dbReference>
<dbReference type="OrthoDB" id="9811278at2"/>
<feature type="domain" description="Transposase IS110-like N-terminal" evidence="1">
    <location>
        <begin position="6"/>
        <end position="162"/>
    </location>
</feature>
<evidence type="ECO:0000259" key="2">
    <source>
        <dbReference type="Pfam" id="PF02371"/>
    </source>
</evidence>
<dbReference type="InterPro" id="IPR003346">
    <property type="entry name" value="Transposase_20"/>
</dbReference>
<evidence type="ECO:0000313" key="4">
    <source>
        <dbReference type="Proteomes" id="UP000003157"/>
    </source>
</evidence>
<dbReference type="EMBL" id="ADKX01000062">
    <property type="protein sequence ID" value="EFW02914.1"/>
    <property type="molecule type" value="Genomic_DNA"/>
</dbReference>
<evidence type="ECO:0000313" key="3">
    <source>
        <dbReference type="EMBL" id="EFW02914.1"/>
    </source>
</evidence>
<dbReference type="InterPro" id="IPR047650">
    <property type="entry name" value="Transpos_IS110"/>
</dbReference>
<gene>
    <name evidence="3" type="ORF">HMPREF9488_03822</name>
</gene>
<dbReference type="GO" id="GO:0003677">
    <property type="term" value="F:DNA binding"/>
    <property type="evidence" value="ECO:0007669"/>
    <property type="project" value="InterPro"/>
</dbReference>
<dbReference type="InterPro" id="IPR002525">
    <property type="entry name" value="Transp_IS110-like_N"/>
</dbReference>
<organism evidence="3 4">
    <name type="scientific">Coprobacillus cateniformis</name>
    <dbReference type="NCBI Taxonomy" id="100884"/>
    <lineage>
        <taxon>Bacteria</taxon>
        <taxon>Bacillati</taxon>
        <taxon>Bacillota</taxon>
        <taxon>Erysipelotrichia</taxon>
        <taxon>Erysipelotrichales</taxon>
        <taxon>Coprobacillaceae</taxon>
        <taxon>Coprobacillus</taxon>
    </lineage>
</organism>
<evidence type="ECO:0000259" key="1">
    <source>
        <dbReference type="Pfam" id="PF01548"/>
    </source>
</evidence>
<dbReference type="NCBIfam" id="NF033542">
    <property type="entry name" value="transpos_IS110"/>
    <property type="match status" value="1"/>
</dbReference>
<dbReference type="Pfam" id="PF02371">
    <property type="entry name" value="Transposase_20"/>
    <property type="match status" value="1"/>
</dbReference>
<accession>E7GGC9</accession>
<keyword evidence="4" id="KW-1185">Reference proteome</keyword>
<dbReference type="PANTHER" id="PTHR33055">
    <property type="entry name" value="TRANSPOSASE FOR INSERTION SEQUENCE ELEMENT IS1111A"/>
    <property type="match status" value="1"/>
</dbReference>
<proteinExistence type="predicted"/>
<dbReference type="Pfam" id="PF01548">
    <property type="entry name" value="DEDD_Tnp_IS110"/>
    <property type="match status" value="1"/>
</dbReference>
<reference evidence="3 4" key="1">
    <citation type="submission" date="2010-12" db="EMBL/GenBank/DDBJ databases">
        <title>The Genome Sequence of Coprobacillus sp. strain 29_1.</title>
        <authorList>
            <consortium name="The Broad Institute Genome Sequencing Platform"/>
            <person name="Earl A."/>
            <person name="Ward D."/>
            <person name="Feldgarden M."/>
            <person name="Gevers D."/>
            <person name="Daigneault M."/>
            <person name="Sibley C.D."/>
            <person name="White A."/>
            <person name="Strauss J."/>
            <person name="Allen-Vercoe E."/>
            <person name="Young S.K."/>
            <person name="Zeng Q."/>
            <person name="Gargeya S."/>
            <person name="Fitzgerald M."/>
            <person name="Haas B."/>
            <person name="Abouelleil A."/>
            <person name="Alvarado L."/>
            <person name="Arachchi H.M."/>
            <person name="Berlin A."/>
            <person name="Brown A."/>
            <person name="Chapman S.B."/>
            <person name="Chen Z."/>
            <person name="Dunbar C."/>
            <person name="Freedman E."/>
            <person name="Gearin G."/>
            <person name="Gellesch M."/>
            <person name="Goldberg J."/>
            <person name="Griggs A."/>
            <person name="Gujja S."/>
            <person name="Heilman E."/>
            <person name="Heiman D."/>
            <person name="Howarth C."/>
            <person name="Larson L."/>
            <person name="Lui A."/>
            <person name="MacDonald P.J.P."/>
            <person name="Mehta T."/>
            <person name="Montmayeur A."/>
            <person name="Murphy C."/>
            <person name="Neiman D."/>
            <person name="Pearson M."/>
            <person name="Priest M."/>
            <person name="Roberts A."/>
            <person name="Saif S."/>
            <person name="Shea T."/>
            <person name="Shenoy N."/>
            <person name="Sisk P."/>
            <person name="Stolte C."/>
            <person name="Sykes S."/>
            <person name="White J."/>
            <person name="Yandava C."/>
            <person name="Nusbaum C."/>
            <person name="Birren B."/>
        </authorList>
    </citation>
    <scope>NUCLEOTIDE SEQUENCE [LARGE SCALE GENOMIC DNA]</scope>
    <source>
        <strain evidence="3 4">29_1</strain>
    </source>
</reference>
<dbReference type="PANTHER" id="PTHR33055:SF15">
    <property type="entry name" value="TRANSPOSASE-RELATED"/>
    <property type="match status" value="1"/>
</dbReference>
<dbReference type="RefSeq" id="WP_008790900.1">
    <property type="nucleotide sequence ID" value="NZ_AKCB01000001.1"/>
</dbReference>
<dbReference type="HOGENOM" id="CLU_036902_4_4_9"/>
<feature type="domain" description="Transposase IS116/IS110/IS902 C-terminal" evidence="2">
    <location>
        <begin position="290"/>
        <end position="376"/>
    </location>
</feature>
<dbReference type="AlphaFoldDB" id="E7GGC9"/>
<name>E7GGC9_9FIRM</name>
<comment type="caution">
    <text evidence="3">The sequence shown here is derived from an EMBL/GenBank/DDBJ whole genome shotgun (WGS) entry which is preliminary data.</text>
</comment>